<evidence type="ECO:0000259" key="3">
    <source>
        <dbReference type="PROSITE" id="PS50240"/>
    </source>
</evidence>
<dbReference type="PROSITE" id="PS00134">
    <property type="entry name" value="TRYPSIN_HIS"/>
    <property type="match status" value="1"/>
</dbReference>
<name>A0ABP1RUL7_9HEXA</name>
<keyword evidence="2" id="KW-0732">Signal</keyword>
<dbReference type="EMBL" id="CAXLJM020000111">
    <property type="protein sequence ID" value="CAL8136271.1"/>
    <property type="molecule type" value="Genomic_DNA"/>
</dbReference>
<protein>
    <recommendedName>
        <fullName evidence="3">Peptidase S1 domain-containing protein</fullName>
    </recommendedName>
</protein>
<dbReference type="Gene3D" id="2.40.10.10">
    <property type="entry name" value="Trypsin-like serine proteases"/>
    <property type="match status" value="1"/>
</dbReference>
<dbReference type="InterPro" id="IPR043504">
    <property type="entry name" value="Peptidase_S1_PA_chymotrypsin"/>
</dbReference>
<gene>
    <name evidence="4" type="ORF">ODALV1_LOCUS26366</name>
</gene>
<evidence type="ECO:0000256" key="2">
    <source>
        <dbReference type="SAM" id="SignalP"/>
    </source>
</evidence>
<evidence type="ECO:0000313" key="4">
    <source>
        <dbReference type="EMBL" id="CAL8136271.1"/>
    </source>
</evidence>
<dbReference type="InterPro" id="IPR009003">
    <property type="entry name" value="Peptidase_S1_PA"/>
</dbReference>
<dbReference type="Pfam" id="PF00089">
    <property type="entry name" value="Trypsin"/>
    <property type="match status" value="1"/>
</dbReference>
<comment type="caution">
    <text evidence="4">The sequence shown here is derived from an EMBL/GenBank/DDBJ whole genome shotgun (WGS) entry which is preliminary data.</text>
</comment>
<sequence>MKVFLGLLAFTLIATNININCKPYRGSSRIRWKNIPSYIPRYAPTNPFPEEEYGPQGRIIGGVDATDGQVSYQLYLKGKVHKNNAIYYCGAAIIDEYNVQFALTAAHCVYDDWPARFSTVNPKNVRLTAGEIDLKVKSGREQYRTPHRIVMHELFQNDQAHPFYDIAIIFYRKPFTINYYVQPIPLPDYMWEQPKRVRISGYGSTTRYPNFNDAEKLQVADERTIDNYYCGNYFKYNYTTQIHPIVDWTQICLLEEGRHVGFCIGDSGSPATTWNQSAGKYYIAGIGSAYLGDCGDGRWPAIYTRVSAYTDWIRHQVSEYIRLHLAVLGG</sequence>
<accession>A0ABP1RUL7</accession>
<keyword evidence="1" id="KW-1015">Disulfide bond</keyword>
<proteinExistence type="predicted"/>
<organism evidence="4 5">
    <name type="scientific">Orchesella dallaii</name>
    <dbReference type="NCBI Taxonomy" id="48710"/>
    <lineage>
        <taxon>Eukaryota</taxon>
        <taxon>Metazoa</taxon>
        <taxon>Ecdysozoa</taxon>
        <taxon>Arthropoda</taxon>
        <taxon>Hexapoda</taxon>
        <taxon>Collembola</taxon>
        <taxon>Entomobryomorpha</taxon>
        <taxon>Entomobryoidea</taxon>
        <taxon>Orchesellidae</taxon>
        <taxon>Orchesellinae</taxon>
        <taxon>Orchesella</taxon>
    </lineage>
</organism>
<feature type="signal peptide" evidence="2">
    <location>
        <begin position="1"/>
        <end position="16"/>
    </location>
</feature>
<feature type="chain" id="PRO_5046257031" description="Peptidase S1 domain-containing protein" evidence="2">
    <location>
        <begin position="17"/>
        <end position="330"/>
    </location>
</feature>
<dbReference type="CDD" id="cd00190">
    <property type="entry name" value="Tryp_SPc"/>
    <property type="match status" value="1"/>
</dbReference>
<dbReference type="Proteomes" id="UP001642540">
    <property type="component" value="Unassembled WGS sequence"/>
</dbReference>
<dbReference type="SUPFAM" id="SSF50494">
    <property type="entry name" value="Trypsin-like serine proteases"/>
    <property type="match status" value="1"/>
</dbReference>
<evidence type="ECO:0000313" key="5">
    <source>
        <dbReference type="Proteomes" id="UP001642540"/>
    </source>
</evidence>
<dbReference type="PANTHER" id="PTHR24252">
    <property type="entry name" value="ACROSIN-RELATED"/>
    <property type="match status" value="1"/>
</dbReference>
<dbReference type="SMART" id="SM00020">
    <property type="entry name" value="Tryp_SPc"/>
    <property type="match status" value="1"/>
</dbReference>
<feature type="domain" description="Peptidase S1" evidence="3">
    <location>
        <begin position="59"/>
        <end position="318"/>
    </location>
</feature>
<dbReference type="InterPro" id="IPR001254">
    <property type="entry name" value="Trypsin_dom"/>
</dbReference>
<keyword evidence="5" id="KW-1185">Reference proteome</keyword>
<dbReference type="PROSITE" id="PS50240">
    <property type="entry name" value="TRYPSIN_DOM"/>
    <property type="match status" value="1"/>
</dbReference>
<evidence type="ECO:0000256" key="1">
    <source>
        <dbReference type="ARBA" id="ARBA00023157"/>
    </source>
</evidence>
<reference evidence="4 5" key="1">
    <citation type="submission" date="2024-08" db="EMBL/GenBank/DDBJ databases">
        <authorList>
            <person name="Cucini C."/>
            <person name="Frati F."/>
        </authorList>
    </citation>
    <scope>NUCLEOTIDE SEQUENCE [LARGE SCALE GENOMIC DNA]</scope>
</reference>
<dbReference type="PANTHER" id="PTHR24252:SF12">
    <property type="entry name" value="TRANSMEMBRANE SERINE PROTEASE 7"/>
    <property type="match status" value="1"/>
</dbReference>
<dbReference type="InterPro" id="IPR018114">
    <property type="entry name" value="TRYPSIN_HIS"/>
</dbReference>